<keyword evidence="6 7" id="KW-0472">Membrane</keyword>
<evidence type="ECO:0000256" key="5">
    <source>
        <dbReference type="ARBA" id="ARBA00022989"/>
    </source>
</evidence>
<dbReference type="PANTHER" id="PTHR33362">
    <property type="entry name" value="SIALIC ACID TRAP TRANSPORTER PERMEASE PROTEIN SIAT-RELATED"/>
    <property type="match status" value="1"/>
</dbReference>
<feature type="transmembrane region" description="Helical" evidence="7">
    <location>
        <begin position="281"/>
        <end position="301"/>
    </location>
</feature>
<comment type="function">
    <text evidence="7">Part of the tripartite ATP-independent periplasmic (TRAP) transport system.</text>
</comment>
<evidence type="ECO:0000256" key="7">
    <source>
        <dbReference type="RuleBase" id="RU369079"/>
    </source>
</evidence>
<protein>
    <recommendedName>
        <fullName evidence="7">TRAP transporter large permease protein</fullName>
    </recommendedName>
</protein>
<feature type="transmembrane region" description="Helical" evidence="7">
    <location>
        <begin position="6"/>
        <end position="39"/>
    </location>
</feature>
<comment type="subunit">
    <text evidence="7">The complex comprises the extracytoplasmic solute receptor protein and the two transmembrane proteins.</text>
</comment>
<feature type="transmembrane region" description="Helical" evidence="7">
    <location>
        <begin position="100"/>
        <end position="124"/>
    </location>
</feature>
<dbReference type="GO" id="GO:0022857">
    <property type="term" value="F:transmembrane transporter activity"/>
    <property type="evidence" value="ECO:0007669"/>
    <property type="project" value="UniProtKB-UniRule"/>
</dbReference>
<sequence>MSGFEVGVAMFGAVLVMLVLRVPVAAAMLIAGACGYAGVTGWGPLLATLKTLTFSRFSSYTLSIIPLFLLMGEFASRGGLNIALYRAARALLGHRRGGLAMATIGACAAFGALCGSSIATAATMSKVAGPEMRRHGYSGALTTGTLAGGGTLGILIPPSVILVIYAIYTELSIGVLFVAAILPGALAVAGYLAVIAIYARVAPGAAPRAERRDWPTRWREMRAAWPAAAVFLLVVGGIYGGWFSPTEAAAIGAVAVGALAVVLGGMRLDGLRDAILGTARTTAFIFLILLGAELFSAALALTRMPAELSARVAALDMAPLAVIALVLCVYLVLGCVMESLAMVLLTLPVVTPMILALDLGMSGPAALVWFGILVLIAVEVGMISPPFGLNLFVINALMRDVPMTQTYLGVAGFCLSDVLRLGLIVAFPGLALWLTGLS</sequence>
<dbReference type="Proteomes" id="UP000198703">
    <property type="component" value="Unassembled WGS sequence"/>
</dbReference>
<accession>A0A1H3XMV1</accession>
<evidence type="ECO:0000313" key="10">
    <source>
        <dbReference type="Proteomes" id="UP000198703"/>
    </source>
</evidence>
<feature type="transmembrane region" description="Helical" evidence="7">
    <location>
        <begin position="340"/>
        <end position="361"/>
    </location>
</feature>
<feature type="domain" description="TRAP C4-dicarboxylate transport system permease DctM subunit" evidence="8">
    <location>
        <begin position="11"/>
        <end position="429"/>
    </location>
</feature>
<feature type="transmembrane region" description="Helical" evidence="7">
    <location>
        <begin position="248"/>
        <end position="269"/>
    </location>
</feature>
<dbReference type="NCBIfam" id="TIGR00786">
    <property type="entry name" value="dctM"/>
    <property type="match status" value="1"/>
</dbReference>
<keyword evidence="4 7" id="KW-0812">Transmembrane</keyword>
<dbReference type="PANTHER" id="PTHR33362:SF5">
    <property type="entry name" value="C4-DICARBOXYLATE TRAP TRANSPORTER LARGE PERMEASE PROTEIN DCTM"/>
    <property type="match status" value="1"/>
</dbReference>
<keyword evidence="10" id="KW-1185">Reference proteome</keyword>
<feature type="transmembrane region" description="Helical" evidence="7">
    <location>
        <begin position="145"/>
        <end position="168"/>
    </location>
</feature>
<feature type="transmembrane region" description="Helical" evidence="7">
    <location>
        <begin position="406"/>
        <end position="434"/>
    </location>
</feature>
<evidence type="ECO:0000259" key="8">
    <source>
        <dbReference type="Pfam" id="PF06808"/>
    </source>
</evidence>
<dbReference type="RefSeq" id="WP_217632099.1">
    <property type="nucleotide sequence ID" value="NZ_FNQM01000002.1"/>
</dbReference>
<evidence type="ECO:0000256" key="1">
    <source>
        <dbReference type="ARBA" id="ARBA00004429"/>
    </source>
</evidence>
<keyword evidence="2" id="KW-1003">Cell membrane</keyword>
<comment type="subcellular location">
    <subcellularLocation>
        <location evidence="1 7">Cell inner membrane</location>
        <topology evidence="1 7">Multi-pass membrane protein</topology>
    </subcellularLocation>
</comment>
<gene>
    <name evidence="9" type="ORF">SAMN05444370_102464</name>
</gene>
<dbReference type="STRING" id="89524.SAMN05444370_102464"/>
<organism evidence="9 10">
    <name type="scientific">Rubrimonas cliftonensis</name>
    <dbReference type="NCBI Taxonomy" id="89524"/>
    <lineage>
        <taxon>Bacteria</taxon>
        <taxon>Pseudomonadati</taxon>
        <taxon>Pseudomonadota</taxon>
        <taxon>Alphaproteobacteria</taxon>
        <taxon>Rhodobacterales</taxon>
        <taxon>Paracoccaceae</taxon>
        <taxon>Rubrimonas</taxon>
    </lineage>
</organism>
<keyword evidence="3 7" id="KW-0997">Cell inner membrane</keyword>
<dbReference type="InterPro" id="IPR004681">
    <property type="entry name" value="TRAP_DctM"/>
</dbReference>
<proteinExistence type="inferred from homology"/>
<feature type="transmembrane region" description="Helical" evidence="7">
    <location>
        <begin position="223"/>
        <end position="242"/>
    </location>
</feature>
<dbReference type="GO" id="GO:0005886">
    <property type="term" value="C:plasma membrane"/>
    <property type="evidence" value="ECO:0007669"/>
    <property type="project" value="UniProtKB-SubCell"/>
</dbReference>
<evidence type="ECO:0000256" key="2">
    <source>
        <dbReference type="ARBA" id="ARBA00022475"/>
    </source>
</evidence>
<keyword evidence="5 7" id="KW-1133">Transmembrane helix</keyword>
<feature type="transmembrane region" description="Helical" evidence="7">
    <location>
        <begin position="60"/>
        <end position="80"/>
    </location>
</feature>
<evidence type="ECO:0000313" key="9">
    <source>
        <dbReference type="EMBL" id="SDZ99868.1"/>
    </source>
</evidence>
<evidence type="ECO:0000256" key="4">
    <source>
        <dbReference type="ARBA" id="ARBA00022692"/>
    </source>
</evidence>
<dbReference type="InterPro" id="IPR010656">
    <property type="entry name" value="DctM"/>
</dbReference>
<dbReference type="EMBL" id="FNQM01000002">
    <property type="protein sequence ID" value="SDZ99868.1"/>
    <property type="molecule type" value="Genomic_DNA"/>
</dbReference>
<keyword evidence="7" id="KW-0813">Transport</keyword>
<evidence type="ECO:0000256" key="3">
    <source>
        <dbReference type="ARBA" id="ARBA00022519"/>
    </source>
</evidence>
<name>A0A1H3XMV1_9RHOB</name>
<reference evidence="9 10" key="1">
    <citation type="submission" date="2016-10" db="EMBL/GenBank/DDBJ databases">
        <authorList>
            <person name="de Groot N.N."/>
        </authorList>
    </citation>
    <scope>NUCLEOTIDE SEQUENCE [LARGE SCALE GENOMIC DNA]</scope>
    <source>
        <strain evidence="9 10">DSM 15345</strain>
    </source>
</reference>
<feature type="transmembrane region" description="Helical" evidence="7">
    <location>
        <begin position="367"/>
        <end position="394"/>
    </location>
</feature>
<feature type="transmembrane region" description="Helical" evidence="7">
    <location>
        <begin position="174"/>
        <end position="202"/>
    </location>
</feature>
<comment type="similarity">
    <text evidence="7">Belongs to the TRAP transporter large permease family.</text>
</comment>
<dbReference type="PIRSF" id="PIRSF006066">
    <property type="entry name" value="HI0050"/>
    <property type="match status" value="1"/>
</dbReference>
<evidence type="ECO:0000256" key="6">
    <source>
        <dbReference type="ARBA" id="ARBA00023136"/>
    </source>
</evidence>
<feature type="transmembrane region" description="Helical" evidence="7">
    <location>
        <begin position="313"/>
        <end position="333"/>
    </location>
</feature>
<dbReference type="AlphaFoldDB" id="A0A1H3XMV1"/>
<dbReference type="Pfam" id="PF06808">
    <property type="entry name" value="DctM"/>
    <property type="match status" value="1"/>
</dbReference>